<dbReference type="eggNOG" id="KOG2292">
    <property type="taxonomic scope" value="Eukaryota"/>
</dbReference>
<gene>
    <name evidence="21" type="ORF">PVP01_0917200</name>
    <name evidence="20" type="ORF">PVT01_090020500</name>
    <name evidence="19" type="ORF">PVW1_090021800</name>
</gene>
<evidence type="ECO:0000256" key="17">
    <source>
        <dbReference type="SAM" id="Phobius"/>
    </source>
</evidence>
<dbReference type="Gene3D" id="3.40.50.12610">
    <property type="match status" value="1"/>
</dbReference>
<evidence type="ECO:0000256" key="1">
    <source>
        <dbReference type="ARBA" id="ARBA00001936"/>
    </source>
</evidence>
<evidence type="ECO:0000256" key="3">
    <source>
        <dbReference type="ARBA" id="ARBA00004127"/>
    </source>
</evidence>
<evidence type="ECO:0000313" key="20">
    <source>
        <dbReference type="EMBL" id="SCO67265.1"/>
    </source>
</evidence>
<feature type="region of interest" description="Disordered" evidence="16">
    <location>
        <begin position="484"/>
        <end position="508"/>
    </location>
</feature>
<dbReference type="VEuPathDB" id="PlasmoDB:PVX_091460"/>
<dbReference type="InterPro" id="IPR048307">
    <property type="entry name" value="STT3_N"/>
</dbReference>
<feature type="transmembrane region" description="Helical" evidence="17">
    <location>
        <begin position="440"/>
        <end position="459"/>
    </location>
</feature>
<dbReference type="GO" id="GO:0012505">
    <property type="term" value="C:endomembrane system"/>
    <property type="evidence" value="ECO:0007669"/>
    <property type="project" value="UniProtKB-SubCell"/>
</dbReference>
<evidence type="ECO:0000256" key="5">
    <source>
        <dbReference type="ARBA" id="ARBA00010810"/>
    </source>
</evidence>
<feature type="transmembrane region" description="Helical" evidence="17">
    <location>
        <begin position="302"/>
        <end position="323"/>
    </location>
</feature>
<comment type="subcellular location">
    <subcellularLocation>
        <location evidence="3">Endomembrane system</location>
        <topology evidence="3">Multi-pass membrane protein</topology>
    </subcellularLocation>
</comment>
<evidence type="ECO:0000256" key="11">
    <source>
        <dbReference type="ARBA" id="ARBA00022842"/>
    </source>
</evidence>
<dbReference type="GO" id="GO:0004579">
    <property type="term" value="F:dolichyl-diphosphooligosaccharide-protein glycotransferase activity"/>
    <property type="evidence" value="ECO:0007669"/>
    <property type="project" value="UniProtKB-EC"/>
</dbReference>
<keyword evidence="14" id="KW-0464">Manganese</keyword>
<feature type="transmembrane region" description="Helical" evidence="17">
    <location>
        <begin position="335"/>
        <end position="353"/>
    </location>
</feature>
<feature type="compositionally biased region" description="Basic and acidic residues" evidence="16">
    <location>
        <begin position="543"/>
        <end position="552"/>
    </location>
</feature>
<evidence type="ECO:0000256" key="2">
    <source>
        <dbReference type="ARBA" id="ARBA00001946"/>
    </source>
</evidence>
<evidence type="ECO:0000256" key="8">
    <source>
        <dbReference type="ARBA" id="ARBA00022679"/>
    </source>
</evidence>
<feature type="domain" description="Oligosaccharyl transferase STT3 N-terminal" evidence="18">
    <location>
        <begin position="55"/>
        <end position="448"/>
    </location>
</feature>
<dbReference type="VEuPathDB" id="PlasmoDB:PVP01_0917200"/>
<accession>A0A1G4GXD4</accession>
<feature type="transmembrane region" description="Helical" evidence="17">
    <location>
        <begin position="53"/>
        <end position="70"/>
    </location>
</feature>
<evidence type="ECO:0000256" key="10">
    <source>
        <dbReference type="ARBA" id="ARBA00022723"/>
    </source>
</evidence>
<keyword evidence="12 17" id="KW-1133">Transmembrane helix</keyword>
<dbReference type="Proteomes" id="UP000196402">
    <property type="component" value="Chromosome 9"/>
</dbReference>
<organism evidence="20 22">
    <name type="scientific">Plasmodium vivax</name>
    <name type="common">malaria parasite P. vivax</name>
    <dbReference type="NCBI Taxonomy" id="5855"/>
    <lineage>
        <taxon>Eukaryota</taxon>
        <taxon>Sar</taxon>
        <taxon>Alveolata</taxon>
        <taxon>Apicomplexa</taxon>
        <taxon>Aconoidasida</taxon>
        <taxon>Haemosporida</taxon>
        <taxon>Plasmodiidae</taxon>
        <taxon>Plasmodium</taxon>
        <taxon>Plasmodium (Plasmodium)</taxon>
    </lineage>
</organism>
<reference evidence="22 23" key="1">
    <citation type="submission" date="2016-07" db="EMBL/GenBank/DDBJ databases">
        <authorList>
            <consortium name="Pathogen Informatics"/>
        </authorList>
    </citation>
    <scope>NUCLEOTIDE SEQUENCE [LARGE SCALE GENOMIC DNA]</scope>
    <source>
        <strain evidence="19">PvW1</strain>
    </source>
</reference>
<evidence type="ECO:0000256" key="4">
    <source>
        <dbReference type="ARBA" id="ARBA00004922"/>
    </source>
</evidence>
<dbReference type="EMBL" id="LT635620">
    <property type="protein sequence ID" value="VUZ95829.1"/>
    <property type="molecule type" value="Genomic_DNA"/>
</dbReference>
<feature type="region of interest" description="Disordered" evidence="16">
    <location>
        <begin position="532"/>
        <end position="571"/>
    </location>
</feature>
<proteinExistence type="inferred from homology"/>
<dbReference type="GO" id="GO:0016020">
    <property type="term" value="C:membrane"/>
    <property type="evidence" value="ECO:0007669"/>
    <property type="project" value="InterPro"/>
</dbReference>
<comment type="similarity">
    <text evidence="5">Belongs to the STT3 family.</text>
</comment>
<comment type="pathway">
    <text evidence="4">Protein modification; protein glycosylation.</text>
</comment>
<evidence type="ECO:0000256" key="7">
    <source>
        <dbReference type="ARBA" id="ARBA00022676"/>
    </source>
</evidence>
<dbReference type="Pfam" id="PF02516">
    <property type="entry name" value="STT3"/>
    <property type="match status" value="1"/>
</dbReference>
<feature type="transmembrane region" description="Helical" evidence="17">
    <location>
        <begin position="171"/>
        <end position="188"/>
    </location>
</feature>
<feature type="transmembrane region" description="Helical" evidence="17">
    <location>
        <begin position="148"/>
        <end position="165"/>
    </location>
</feature>
<evidence type="ECO:0000256" key="6">
    <source>
        <dbReference type="ARBA" id="ARBA00012605"/>
    </source>
</evidence>
<dbReference type="PANTHER" id="PTHR13872">
    <property type="entry name" value="DOLICHYL-DIPHOSPHOOLIGOSACCHARIDE--PROTEIN GLYCOSYLTRANSFERASE SUBUNIT"/>
    <property type="match status" value="1"/>
</dbReference>
<dbReference type="Proteomes" id="UP000779233">
    <property type="component" value="Unassembled WGS sequence"/>
</dbReference>
<evidence type="ECO:0000313" key="19">
    <source>
        <dbReference type="EMBL" id="CAG9476736.1"/>
    </source>
</evidence>
<protein>
    <recommendedName>
        <fullName evidence="6">dolichyl-diphosphooligosaccharide--protein glycotransferase</fullName>
        <ecNumber evidence="6">2.4.99.18</ecNumber>
    </recommendedName>
</protein>
<comment type="cofactor">
    <cofactor evidence="2">
        <name>Mg(2+)</name>
        <dbReference type="ChEBI" id="CHEBI:18420"/>
    </cofactor>
</comment>
<evidence type="ECO:0000256" key="14">
    <source>
        <dbReference type="ARBA" id="ARBA00023211"/>
    </source>
</evidence>
<dbReference type="EC" id="2.4.99.18" evidence="6"/>
<evidence type="ECO:0000313" key="21">
    <source>
        <dbReference type="EMBL" id="VUZ95829.1"/>
    </source>
</evidence>
<keyword evidence="9 17" id="KW-0812">Transmembrane</keyword>
<evidence type="ECO:0000256" key="15">
    <source>
        <dbReference type="ARBA" id="ARBA00048829"/>
    </source>
</evidence>
<evidence type="ECO:0000256" key="9">
    <source>
        <dbReference type="ARBA" id="ARBA00022692"/>
    </source>
</evidence>
<dbReference type="InterPro" id="IPR003674">
    <property type="entry name" value="Oligo_trans_STT3"/>
</dbReference>
<evidence type="ECO:0000256" key="16">
    <source>
        <dbReference type="SAM" id="MobiDB-lite"/>
    </source>
</evidence>
<dbReference type="UniPathway" id="UPA00378"/>
<evidence type="ECO:0000256" key="13">
    <source>
        <dbReference type="ARBA" id="ARBA00023136"/>
    </source>
</evidence>
<feature type="transmembrane region" description="Helical" evidence="17">
    <location>
        <begin position="275"/>
        <end position="296"/>
    </location>
</feature>
<keyword evidence="8 20" id="KW-0808">Transferase</keyword>
<keyword evidence="11" id="KW-0460">Magnesium</keyword>
<dbReference type="VEuPathDB" id="PlasmoDB:PVW1_090021800"/>
<dbReference type="GO" id="GO:0046872">
    <property type="term" value="F:metal ion binding"/>
    <property type="evidence" value="ECO:0007669"/>
    <property type="project" value="UniProtKB-KW"/>
</dbReference>
<dbReference type="OrthoDB" id="10261066at2759"/>
<dbReference type="VEuPathDB" id="PlasmoDB:PVPAM_090021400"/>
<keyword evidence="10" id="KW-0479">Metal-binding</keyword>
<dbReference type="EMBL" id="LT615247">
    <property type="protein sequence ID" value="SCO67265.1"/>
    <property type="molecule type" value="Genomic_DNA"/>
</dbReference>
<keyword evidence="13 17" id="KW-0472">Membrane</keyword>
<feature type="transmembrane region" description="Helical" evidence="17">
    <location>
        <begin position="593"/>
        <end position="616"/>
    </location>
</feature>
<dbReference type="Proteomes" id="UP000220605">
    <property type="component" value="Chromosome 9"/>
</dbReference>
<comment type="cofactor">
    <cofactor evidence="1">
        <name>Mn(2+)</name>
        <dbReference type="ChEBI" id="CHEBI:29035"/>
    </cofactor>
</comment>
<evidence type="ECO:0000313" key="22">
    <source>
        <dbReference type="Proteomes" id="UP000196402"/>
    </source>
</evidence>
<name>A0A1G4GXD4_PLAVI</name>
<dbReference type="AlphaFoldDB" id="A0A1G4GXD4"/>
<evidence type="ECO:0000259" key="18">
    <source>
        <dbReference type="Pfam" id="PF02516"/>
    </source>
</evidence>
<feature type="transmembrane region" description="Helical" evidence="17">
    <location>
        <begin position="415"/>
        <end position="434"/>
    </location>
</feature>
<sequence length="829" mass="94441">MVESETPAEGEELGDLGLKPRFFLNRLLHGLFCSGAFRQALKEGRRSRRKVEILTVLLIGLLSFLLRLFSVTRNEAIIHEFDPYFNYKLTKILNENNFYHFWNYFDAKAWFPLGRTTGQTLFPGLMLTSHFIYKICNKLGFLVDIKMVCIYIGPLFSCLTCVMTYVLTVEVYHFGGAGLLAALFVCMSPSHVSRTVAGSYDNESIAIFLLLLCLYTWIRCLKKGTLLSALVCSLSTYYMALSWGAYIYITNSISLYMLVILLLKRCDSKNLISFNVYYVLTSILCLNIPCINRSVFASIEHLGTHAIFVLINLFLLARHVSVLLKVNQEKFERTFVRLTFFFFFLIFKFWVFSNKLSWNHRSRTLLDPTYASKHNPIVASISEHQPTTWSSYFFDVHLVLIFVPIGLYECMKEQATRGAFFLGIFSLLCLYFSALMVRLLLIFSPIASVLSAIGLSSLLSRYVRFVRLPPSTFRASLLFESELPRGDSRSCEGSYTGEGDYPGEEDYACEGDYPGGEDYTCGEGYSDGGGHSDGGGCSGQLASEEKAHRRGEGSPTDGESGAANSASVMAAPPPEERLIKLPFNRTENTEVSILTSLCILTLLGYLVVLAILHATWCSSIAYSESNITFYSRNEKGERYINDDVRQMYKWIQQNTKTDARIVAWWDYGYQLSVMGDRVTYVDNNTWSTAHIATVGLILSANEKQAYDYVKEMDANYVLVSYGGYSKNSSDDLNKFLWILKITNQQFKHVNPLLYYYHDQNHPLGKNATSFMSSSLLYRLSYFNVSNGKVRGYDYIRKLEVPEVRGLRYFEEVFTSDVWGFRLYRVREDV</sequence>
<feature type="transmembrane region" description="Helical" evidence="17">
    <location>
        <begin position="238"/>
        <end position="263"/>
    </location>
</feature>
<comment type="catalytic activity">
    <reaction evidence="15">
        <text>a di-trans,poly-cis-dolichyl diphosphooligosaccharide + L-asparaginyl-[protein] = N(4)-(oligosaccharide-(1-&gt;4)-N-acetyl-beta-D-glucosaminyl-(1-&gt;4)-N-acetyl-beta-D-glucosaminyl)-L-asparaginyl-[protein] + a di-trans,poly-cis-dolichyl diphosphate + H(+)</text>
        <dbReference type="Rhea" id="RHEA:22980"/>
        <dbReference type="Rhea" id="RHEA-COMP:12804"/>
        <dbReference type="Rhea" id="RHEA-COMP:12805"/>
        <dbReference type="Rhea" id="RHEA-COMP:19506"/>
        <dbReference type="Rhea" id="RHEA-COMP:19509"/>
        <dbReference type="ChEBI" id="CHEBI:15378"/>
        <dbReference type="ChEBI" id="CHEBI:50347"/>
        <dbReference type="ChEBI" id="CHEBI:57497"/>
        <dbReference type="ChEBI" id="CHEBI:57570"/>
        <dbReference type="ChEBI" id="CHEBI:132529"/>
        <dbReference type="EC" id="2.4.99.18"/>
    </reaction>
</comment>
<keyword evidence="7 20" id="KW-0328">Glycosyltransferase</keyword>
<evidence type="ECO:0000313" key="23">
    <source>
        <dbReference type="Proteomes" id="UP000220605"/>
    </source>
</evidence>
<evidence type="ECO:0000256" key="12">
    <source>
        <dbReference type="ARBA" id="ARBA00022989"/>
    </source>
</evidence>
<feature type="transmembrane region" description="Helical" evidence="17">
    <location>
        <begin position="389"/>
        <end position="408"/>
    </location>
</feature>
<dbReference type="EMBL" id="CAJZCX010000007">
    <property type="protein sequence ID" value="CAG9476736.1"/>
    <property type="molecule type" value="Genomic_DNA"/>
</dbReference>
<dbReference type="PANTHER" id="PTHR13872:SF1">
    <property type="entry name" value="DOLICHYL-DIPHOSPHOOLIGOSACCHARIDE--PROTEIN GLYCOSYLTRANSFERASE SUBUNIT STT3B"/>
    <property type="match status" value="1"/>
</dbReference>
<feature type="transmembrane region" description="Helical" evidence="17">
    <location>
        <begin position="200"/>
        <end position="218"/>
    </location>
</feature>